<dbReference type="PANTHER" id="PTHR32060:SF22">
    <property type="entry name" value="CARBOXYL-TERMINAL-PROCESSING PEPTIDASE 3, CHLOROPLASTIC"/>
    <property type="match status" value="1"/>
</dbReference>
<feature type="domain" description="Tail specific protease" evidence="1">
    <location>
        <begin position="3"/>
        <end position="122"/>
    </location>
</feature>
<dbReference type="Gene3D" id="3.90.226.10">
    <property type="entry name" value="2-enoyl-CoA Hydratase, Chain A, domain 1"/>
    <property type="match status" value="1"/>
</dbReference>
<evidence type="ECO:0000313" key="8">
    <source>
        <dbReference type="EMBL" id="AEW48154.1"/>
    </source>
</evidence>
<dbReference type="EMBL" id="HQ849332">
    <property type="protein sequence ID" value="AEW48154.1"/>
    <property type="molecule type" value="Genomic_DNA"/>
</dbReference>
<dbReference type="EMBL" id="HQ849327">
    <property type="protein sequence ID" value="AEW48149.1"/>
    <property type="molecule type" value="Genomic_DNA"/>
</dbReference>
<name>G9C4Q3_PASPE</name>
<dbReference type="PANTHER" id="PTHR32060">
    <property type="entry name" value="TAIL-SPECIFIC PROTEASE"/>
    <property type="match status" value="1"/>
</dbReference>
<evidence type="ECO:0000313" key="6">
    <source>
        <dbReference type="EMBL" id="AEW48152.1"/>
    </source>
</evidence>
<evidence type="ECO:0000259" key="1">
    <source>
        <dbReference type="SMART" id="SM00245"/>
    </source>
</evidence>
<dbReference type="EMBL" id="HQ849328">
    <property type="protein sequence ID" value="AEW48150.1"/>
    <property type="molecule type" value="Genomic_DNA"/>
</dbReference>
<dbReference type="EMBL" id="HQ849330">
    <property type="protein sequence ID" value="AEW48152.1"/>
    <property type="molecule type" value="Genomic_DNA"/>
</dbReference>
<sequence>WKRESDGVAILTLRDFSNDSVRRFVQVLQALRLQGVWGIVMDVRGNTGGSLSEAIKLSDAFVSEGRIITKIEHPSGQREVITSRNSESFGGSCVVLTDEYTASSAEIVASALHDSVGCRLVG</sequence>
<feature type="non-terminal residue" evidence="6">
    <location>
        <position position="122"/>
    </location>
</feature>
<dbReference type="SMART" id="SM00245">
    <property type="entry name" value="TSPc"/>
    <property type="match status" value="1"/>
</dbReference>
<dbReference type="GO" id="GO:0007165">
    <property type="term" value="P:signal transduction"/>
    <property type="evidence" value="ECO:0007669"/>
    <property type="project" value="TreeGrafter"/>
</dbReference>
<dbReference type="InterPro" id="IPR005151">
    <property type="entry name" value="Tail-specific_protease"/>
</dbReference>
<dbReference type="EMBL" id="HQ849331">
    <property type="protein sequence ID" value="AEW48153.1"/>
    <property type="molecule type" value="Genomic_DNA"/>
</dbReference>
<organism evidence="6">
    <name type="scientific">Pasteuria penetrans</name>
    <dbReference type="NCBI Taxonomy" id="86005"/>
    <lineage>
        <taxon>Bacteria</taxon>
        <taxon>Bacillati</taxon>
        <taxon>Bacillota</taxon>
        <taxon>Bacilli</taxon>
        <taxon>Bacillales</taxon>
        <taxon>Pasteuriaceae</taxon>
        <taxon>Pasteuria</taxon>
    </lineage>
</organism>
<dbReference type="EMBL" id="HQ849326">
    <property type="protein sequence ID" value="AEW48148.1"/>
    <property type="molecule type" value="Genomic_DNA"/>
</dbReference>
<dbReference type="GO" id="GO:0004175">
    <property type="term" value="F:endopeptidase activity"/>
    <property type="evidence" value="ECO:0007669"/>
    <property type="project" value="TreeGrafter"/>
</dbReference>
<dbReference type="InterPro" id="IPR029045">
    <property type="entry name" value="ClpP/crotonase-like_dom_sf"/>
</dbReference>
<gene>
    <name evidence="6" type="primary">ctpA</name>
</gene>
<dbReference type="GO" id="GO:0030288">
    <property type="term" value="C:outer membrane-bounded periplasmic space"/>
    <property type="evidence" value="ECO:0007669"/>
    <property type="project" value="TreeGrafter"/>
</dbReference>
<evidence type="ECO:0000313" key="7">
    <source>
        <dbReference type="EMBL" id="AEW48153.1"/>
    </source>
</evidence>
<evidence type="ECO:0000313" key="5">
    <source>
        <dbReference type="EMBL" id="AEW48151.1"/>
    </source>
</evidence>
<dbReference type="GO" id="GO:0006508">
    <property type="term" value="P:proteolysis"/>
    <property type="evidence" value="ECO:0007669"/>
    <property type="project" value="InterPro"/>
</dbReference>
<proteinExistence type="predicted"/>
<reference evidence="6" key="1">
    <citation type="journal article" date="2011" name="Appl. Environ. Microbiol.">
        <title>Identification of new single nucleotide polymorphism-based markers for inter- and intraspecies discrimination of obligate bacterial parasites (Pasteuria spp.) of invertebrates.</title>
        <authorList>
            <person name="Mauchline T.H."/>
            <person name="Knox R."/>
            <person name="Mohan S."/>
            <person name="Powers S.J."/>
            <person name="Kerry B.R."/>
            <person name="Davies K.G."/>
            <person name="Hirsch P.R."/>
        </authorList>
    </citation>
    <scope>NUCLEOTIDE SEQUENCE</scope>
    <source>
        <strain evidence="3">EL48</strain>
        <strain evidence="2">PP1</strain>
        <strain evidence="8">PP3</strain>
        <strain evidence="4">PPE</strain>
        <strain evidence="6">RES147</strain>
        <strain evidence="5">RES148</strain>
        <strain evidence="7">Thies</strain>
    </source>
</reference>
<dbReference type="GO" id="GO:0008236">
    <property type="term" value="F:serine-type peptidase activity"/>
    <property type="evidence" value="ECO:0007669"/>
    <property type="project" value="InterPro"/>
</dbReference>
<protein>
    <submittedName>
        <fullName evidence="6">Carboxy-terminal processing proteinase</fullName>
    </submittedName>
</protein>
<feature type="non-terminal residue" evidence="6">
    <location>
        <position position="1"/>
    </location>
</feature>
<dbReference type="Pfam" id="PF03572">
    <property type="entry name" value="Peptidase_S41"/>
    <property type="match status" value="1"/>
</dbReference>
<dbReference type="AlphaFoldDB" id="G9C4Q3"/>
<evidence type="ECO:0000313" key="3">
    <source>
        <dbReference type="EMBL" id="AEW48149.1"/>
    </source>
</evidence>
<evidence type="ECO:0000313" key="2">
    <source>
        <dbReference type="EMBL" id="AEW48148.1"/>
    </source>
</evidence>
<accession>G9C4Q3</accession>
<dbReference type="EMBL" id="HQ849329">
    <property type="protein sequence ID" value="AEW48151.1"/>
    <property type="molecule type" value="Genomic_DNA"/>
</dbReference>
<dbReference type="SUPFAM" id="SSF52096">
    <property type="entry name" value="ClpP/crotonase"/>
    <property type="match status" value="1"/>
</dbReference>
<evidence type="ECO:0000313" key="4">
    <source>
        <dbReference type="EMBL" id="AEW48150.1"/>
    </source>
</evidence>